<comment type="caution">
    <text evidence="1">The sequence shown here is derived from an EMBL/GenBank/DDBJ whole genome shotgun (WGS) entry which is preliminary data.</text>
</comment>
<reference evidence="1" key="1">
    <citation type="submission" date="2022-10" db="EMBL/GenBank/DDBJ databases">
        <title>Culturing micro-colonial fungi from biological soil crusts in the Mojave desert and describing Neophaeococcomyces mojavensis, and introducing the new genera and species Taxawa tesnikishii.</title>
        <authorList>
            <person name="Kurbessoian T."/>
            <person name="Stajich J.E."/>
        </authorList>
    </citation>
    <scope>NUCLEOTIDE SEQUENCE</scope>
    <source>
        <strain evidence="1">JES_112</strain>
    </source>
</reference>
<evidence type="ECO:0000313" key="1">
    <source>
        <dbReference type="EMBL" id="KAJ9658092.1"/>
    </source>
</evidence>
<proteinExistence type="predicted"/>
<sequence>MAGAQDEDSVSYGIEINSNTVMHRSLHEQPLKVVSSDGIWLHLENGQKFLDATGGAAVVCLGHNHAGIKQAIVEQLDKVAYTGTIFFSTSAAEELCSLLIKGTEGAMSRAYICNSGSEAIEASMKMARQYFVELEGPETKRHRFISRKQSYHGTTLGSLGLGGHVARRKIYEPMLSASVSGVSPCYAYRGLKDGEDVEQYVNRLAAELDAEFQRVGPDMVCAFVAEPIVGAALGCVPPVPGYFSAIRRVCDKYGALFIADEIMSGMGRCGYLHAWQSPLIGTPPDLQAIGKGLASGYQPIAAVLASPKVVDVLTRGSGAFSHGQTFQMNPVCCAAAAAVQKIIMQPDMMERVQSLGTALEKGLRYHLADKWFIGDIRGMGLFWGIEFVKDKSTKEAFDASLQVAMGVHKLGMKEPHSISLYPGTGSVEGTGGDFVLLAPAYRCTLQDIQLIVERAVGTINAYFECEFGNRKREVELNGHVKGNALYDAADGSLLAVS</sequence>
<keyword evidence="2" id="KW-1185">Reference proteome</keyword>
<evidence type="ECO:0000313" key="2">
    <source>
        <dbReference type="Proteomes" id="UP001172386"/>
    </source>
</evidence>
<dbReference type="EMBL" id="JAPDRQ010000055">
    <property type="protein sequence ID" value="KAJ9658092.1"/>
    <property type="molecule type" value="Genomic_DNA"/>
</dbReference>
<organism evidence="1 2">
    <name type="scientific">Neophaeococcomyces mojaviensis</name>
    <dbReference type="NCBI Taxonomy" id="3383035"/>
    <lineage>
        <taxon>Eukaryota</taxon>
        <taxon>Fungi</taxon>
        <taxon>Dikarya</taxon>
        <taxon>Ascomycota</taxon>
        <taxon>Pezizomycotina</taxon>
        <taxon>Eurotiomycetes</taxon>
        <taxon>Chaetothyriomycetidae</taxon>
        <taxon>Chaetothyriales</taxon>
        <taxon>Chaetothyriales incertae sedis</taxon>
        <taxon>Neophaeococcomyces</taxon>
    </lineage>
</organism>
<name>A0ACC3AA15_9EURO</name>
<protein>
    <submittedName>
        <fullName evidence="1">Uncharacterized protein</fullName>
    </submittedName>
</protein>
<gene>
    <name evidence="1" type="ORF">H2198_003930</name>
</gene>
<accession>A0ACC3AA15</accession>
<dbReference type="Proteomes" id="UP001172386">
    <property type="component" value="Unassembled WGS sequence"/>
</dbReference>